<sequence length="71" mass="8085">MSVMFGDSTFNSSRRYQQQKRFDKWLEKVKKEGLNLAIIEIGAGNAIRTVSSRYQSNIVAPACPPYMAEKK</sequence>
<dbReference type="EMBL" id="JSZA02000116">
    <property type="protein sequence ID" value="TGO02529.1"/>
    <property type="molecule type" value="Genomic_DNA"/>
</dbReference>
<accession>A0A4E0QMB0</accession>
<evidence type="ECO:0000313" key="1">
    <source>
        <dbReference type="EMBL" id="TGO02529.1"/>
    </source>
</evidence>
<reference evidence="1 2" key="1">
    <citation type="journal article" date="2016" name="Front. Microbiol.">
        <title>Single-Cell (Meta-)Genomics of a Dimorphic Candidatus Thiomargarita nelsonii Reveals Genomic Plasticity.</title>
        <authorList>
            <person name="Flood B.E."/>
            <person name="Fliss P."/>
            <person name="Jones D.S."/>
            <person name="Dick G.J."/>
            <person name="Jain S."/>
            <person name="Kaster A.K."/>
            <person name="Winkel M."/>
            <person name="Mussmann M."/>
            <person name="Bailey J."/>
        </authorList>
    </citation>
    <scope>NUCLEOTIDE SEQUENCE [LARGE SCALE GENOMIC DNA]</scope>
    <source>
        <strain evidence="1">Hydrate Ridge</strain>
    </source>
</reference>
<name>A0A4E0QMB0_9GAMM</name>
<keyword evidence="2" id="KW-1185">Reference proteome</keyword>
<comment type="caution">
    <text evidence="1">The sequence shown here is derived from an EMBL/GenBank/DDBJ whole genome shotgun (WGS) entry which is preliminary data.</text>
</comment>
<proteinExistence type="predicted"/>
<gene>
    <name evidence="1" type="ORF">PN36_23540</name>
</gene>
<evidence type="ECO:0000313" key="2">
    <source>
        <dbReference type="Proteomes" id="UP000030428"/>
    </source>
</evidence>
<protein>
    <submittedName>
        <fullName evidence="1">Uncharacterized protein</fullName>
    </submittedName>
</protein>
<organism evidence="1 2">
    <name type="scientific">Candidatus Thiomargarita nelsonii</name>
    <dbReference type="NCBI Taxonomy" id="1003181"/>
    <lineage>
        <taxon>Bacteria</taxon>
        <taxon>Pseudomonadati</taxon>
        <taxon>Pseudomonadota</taxon>
        <taxon>Gammaproteobacteria</taxon>
        <taxon>Thiotrichales</taxon>
        <taxon>Thiotrichaceae</taxon>
        <taxon>Thiomargarita</taxon>
    </lineage>
</organism>
<dbReference type="Proteomes" id="UP000030428">
    <property type="component" value="Unassembled WGS sequence"/>
</dbReference>
<dbReference type="AlphaFoldDB" id="A0A4E0QMB0"/>